<organism evidence="6 7">
    <name type="scientific">Rhizophagus irregularis (strain DAOM 181602 / DAOM 197198 / MUCL 43194)</name>
    <name type="common">Arbuscular mycorrhizal fungus</name>
    <name type="synonym">Glomus intraradices</name>
    <dbReference type="NCBI Taxonomy" id="747089"/>
    <lineage>
        <taxon>Eukaryota</taxon>
        <taxon>Fungi</taxon>
        <taxon>Fungi incertae sedis</taxon>
        <taxon>Mucoromycota</taxon>
        <taxon>Glomeromycotina</taxon>
        <taxon>Glomeromycetes</taxon>
        <taxon>Glomerales</taxon>
        <taxon>Glomeraceae</taxon>
        <taxon>Rhizophagus</taxon>
    </lineage>
</organism>
<dbReference type="Gene3D" id="1.10.510.10">
    <property type="entry name" value="Transferase(Phosphotransferase) domain 1"/>
    <property type="match status" value="1"/>
</dbReference>
<sequence>MPLKSLKLVLKRKINKFKGTIGAGNIEIGHIDRNNLLEDFITKKEIKCYEYTDFREIQSIERGNVVRAKFEGEFFALKSLNDDDITIRKVIDELKLLYNIDHENILKFNGISRIEGDIPQISQKNKYLLVLEYANSGTLSTYLDKHFYELNWNDKYRLAFQLASAVLYLHDNKIIHQELYVDNILVHQKVIKLASFGLPSVTFKESSNAFLFDIIPYMDPKSFNTKDYELGNHSDVYSVGVLLWQISSGCQPFRTGGYNANLATAILSGQREDIIDKTPLEYSKLYTGNKICSMSNKGSTIMFIDYFYRMLET</sequence>
<dbReference type="VEuPathDB" id="FungiDB:RhiirFUN_024598"/>
<dbReference type="Proteomes" id="UP000018888">
    <property type="component" value="Unassembled WGS sequence"/>
</dbReference>
<dbReference type="InterPro" id="IPR051681">
    <property type="entry name" value="Ser/Thr_Kinases-Pseudokinases"/>
</dbReference>
<name>A0A2P4PCA1_RHIID</name>
<reference evidence="6 7" key="2">
    <citation type="journal article" date="2018" name="New Phytol.">
        <title>High intraspecific genome diversity in the model arbuscular mycorrhizal symbiont Rhizophagus irregularis.</title>
        <authorList>
            <person name="Chen E.C.H."/>
            <person name="Morin E."/>
            <person name="Beaudet D."/>
            <person name="Noel J."/>
            <person name="Yildirir G."/>
            <person name="Ndikumana S."/>
            <person name="Charron P."/>
            <person name="St-Onge C."/>
            <person name="Giorgi J."/>
            <person name="Kruger M."/>
            <person name="Marton T."/>
            <person name="Ropars J."/>
            <person name="Grigoriev I.V."/>
            <person name="Hainaut M."/>
            <person name="Henrissat B."/>
            <person name="Roux C."/>
            <person name="Martin F."/>
            <person name="Corradi N."/>
        </authorList>
    </citation>
    <scope>NUCLEOTIDE SEQUENCE [LARGE SCALE GENOMIC DNA]</scope>
    <source>
        <strain evidence="6 7">DAOM 197198</strain>
    </source>
</reference>
<dbReference type="InterPro" id="IPR001245">
    <property type="entry name" value="Ser-Thr/Tyr_kinase_cat_dom"/>
</dbReference>
<gene>
    <name evidence="6" type="ORF">GLOIN_2v579989</name>
</gene>
<dbReference type="PANTHER" id="PTHR44329">
    <property type="entry name" value="SERINE/THREONINE-PROTEIN KINASE TNNI3K-RELATED"/>
    <property type="match status" value="1"/>
</dbReference>
<feature type="domain" description="Protein kinase" evidence="5">
    <location>
        <begin position="51"/>
        <end position="313"/>
    </location>
</feature>
<dbReference type="AlphaFoldDB" id="A0A2P4PCA1"/>
<dbReference type="PANTHER" id="PTHR44329:SF288">
    <property type="entry name" value="MITOGEN-ACTIVATED PROTEIN KINASE KINASE KINASE 20"/>
    <property type="match status" value="1"/>
</dbReference>
<dbReference type="PROSITE" id="PS50011">
    <property type="entry name" value="PROTEIN_KINASE_DOM"/>
    <property type="match status" value="1"/>
</dbReference>
<dbReference type="EMBL" id="AUPC02000280">
    <property type="protein sequence ID" value="POG63038.1"/>
    <property type="molecule type" value="Genomic_DNA"/>
</dbReference>
<keyword evidence="3" id="KW-0418">Kinase</keyword>
<dbReference type="InterPro" id="IPR000719">
    <property type="entry name" value="Prot_kinase_dom"/>
</dbReference>
<evidence type="ECO:0000256" key="2">
    <source>
        <dbReference type="ARBA" id="ARBA00022741"/>
    </source>
</evidence>
<accession>A0A2P4PCA1</accession>
<protein>
    <submittedName>
        <fullName evidence="6">Kinase-like domain-containing protein</fullName>
    </submittedName>
</protein>
<evidence type="ECO:0000259" key="5">
    <source>
        <dbReference type="PROSITE" id="PS50011"/>
    </source>
</evidence>
<keyword evidence="4" id="KW-0067">ATP-binding</keyword>
<proteinExistence type="predicted"/>
<keyword evidence="1" id="KW-0808">Transferase</keyword>
<dbReference type="InterPro" id="IPR011009">
    <property type="entry name" value="Kinase-like_dom_sf"/>
</dbReference>
<evidence type="ECO:0000256" key="4">
    <source>
        <dbReference type="ARBA" id="ARBA00022840"/>
    </source>
</evidence>
<reference evidence="6 7" key="1">
    <citation type="journal article" date="2013" name="Proc. Natl. Acad. Sci. U.S.A.">
        <title>Genome of an arbuscular mycorrhizal fungus provides insight into the oldest plant symbiosis.</title>
        <authorList>
            <person name="Tisserant E."/>
            <person name="Malbreil M."/>
            <person name="Kuo A."/>
            <person name="Kohler A."/>
            <person name="Symeonidi A."/>
            <person name="Balestrini R."/>
            <person name="Charron P."/>
            <person name="Duensing N."/>
            <person name="Frei Dit Frey N."/>
            <person name="Gianinazzi-Pearson V."/>
            <person name="Gilbert L.B."/>
            <person name="Handa Y."/>
            <person name="Herr J.R."/>
            <person name="Hijri M."/>
            <person name="Koul R."/>
            <person name="Kawaguchi M."/>
            <person name="Krajinski F."/>
            <person name="Lammers P.J."/>
            <person name="Masclaux F.G."/>
            <person name="Murat C."/>
            <person name="Morin E."/>
            <person name="Ndikumana S."/>
            <person name="Pagni M."/>
            <person name="Petitpierre D."/>
            <person name="Requena N."/>
            <person name="Rosikiewicz P."/>
            <person name="Riley R."/>
            <person name="Saito K."/>
            <person name="San Clemente H."/>
            <person name="Shapiro H."/>
            <person name="van Tuinen D."/>
            <person name="Becard G."/>
            <person name="Bonfante P."/>
            <person name="Paszkowski U."/>
            <person name="Shachar-Hill Y.Y."/>
            <person name="Tuskan G.A."/>
            <person name="Young P.W."/>
            <person name="Sanders I.R."/>
            <person name="Henrissat B."/>
            <person name="Rensing S.A."/>
            <person name="Grigoriev I.V."/>
            <person name="Corradi N."/>
            <person name="Roux C."/>
            <person name="Martin F."/>
        </authorList>
    </citation>
    <scope>NUCLEOTIDE SEQUENCE [LARGE SCALE GENOMIC DNA]</scope>
    <source>
        <strain evidence="6 7">DAOM 197198</strain>
    </source>
</reference>
<dbReference type="GO" id="GO:0004674">
    <property type="term" value="F:protein serine/threonine kinase activity"/>
    <property type="evidence" value="ECO:0007669"/>
    <property type="project" value="TreeGrafter"/>
</dbReference>
<evidence type="ECO:0000313" key="7">
    <source>
        <dbReference type="Proteomes" id="UP000018888"/>
    </source>
</evidence>
<evidence type="ECO:0000313" key="6">
    <source>
        <dbReference type="EMBL" id="POG63038.1"/>
    </source>
</evidence>
<dbReference type="Pfam" id="PF07714">
    <property type="entry name" value="PK_Tyr_Ser-Thr"/>
    <property type="match status" value="1"/>
</dbReference>
<dbReference type="SUPFAM" id="SSF56112">
    <property type="entry name" value="Protein kinase-like (PK-like)"/>
    <property type="match status" value="1"/>
</dbReference>
<keyword evidence="2" id="KW-0547">Nucleotide-binding</keyword>
<comment type="caution">
    <text evidence="6">The sequence shown here is derived from an EMBL/GenBank/DDBJ whole genome shotgun (WGS) entry which is preliminary data.</text>
</comment>
<dbReference type="GO" id="GO:0005524">
    <property type="term" value="F:ATP binding"/>
    <property type="evidence" value="ECO:0007669"/>
    <property type="project" value="UniProtKB-KW"/>
</dbReference>
<evidence type="ECO:0000256" key="3">
    <source>
        <dbReference type="ARBA" id="ARBA00022777"/>
    </source>
</evidence>
<evidence type="ECO:0000256" key="1">
    <source>
        <dbReference type="ARBA" id="ARBA00022679"/>
    </source>
</evidence>
<keyword evidence="7" id="KW-1185">Reference proteome</keyword>